<organism evidence="1 2">
    <name type="scientific">Gigaspora margarita</name>
    <dbReference type="NCBI Taxonomy" id="4874"/>
    <lineage>
        <taxon>Eukaryota</taxon>
        <taxon>Fungi</taxon>
        <taxon>Fungi incertae sedis</taxon>
        <taxon>Mucoromycota</taxon>
        <taxon>Glomeromycotina</taxon>
        <taxon>Glomeromycetes</taxon>
        <taxon>Diversisporales</taxon>
        <taxon>Gigasporaceae</taxon>
        <taxon>Gigaspora</taxon>
    </lineage>
</organism>
<accession>A0ABN7WF71</accession>
<dbReference type="EMBL" id="CAJVQB010042304">
    <property type="protein sequence ID" value="CAG8830277.1"/>
    <property type="molecule type" value="Genomic_DNA"/>
</dbReference>
<evidence type="ECO:0000313" key="1">
    <source>
        <dbReference type="EMBL" id="CAG8830277.1"/>
    </source>
</evidence>
<dbReference type="Proteomes" id="UP000789901">
    <property type="component" value="Unassembled WGS sequence"/>
</dbReference>
<keyword evidence="2" id="KW-1185">Reference proteome</keyword>
<gene>
    <name evidence="1" type="ORF">GMARGA_LOCUS30264</name>
</gene>
<dbReference type="InterPro" id="IPR036380">
    <property type="entry name" value="Isochorismatase-like_sf"/>
</dbReference>
<protein>
    <submittedName>
        <fullName evidence="1">19937_t:CDS:1</fullName>
    </submittedName>
</protein>
<comment type="caution">
    <text evidence="1">The sequence shown here is derived from an EMBL/GenBank/DDBJ whole genome shotgun (WGS) entry which is preliminary data.</text>
</comment>
<sequence length="52" mass="5925">MSTSIPYNPESAALLVIDMQKFIRKDLANKIIPNVKSIIKTCHEKDIPVLWT</sequence>
<proteinExistence type="predicted"/>
<reference evidence="1 2" key="1">
    <citation type="submission" date="2021-06" db="EMBL/GenBank/DDBJ databases">
        <authorList>
            <person name="Kallberg Y."/>
            <person name="Tangrot J."/>
            <person name="Rosling A."/>
        </authorList>
    </citation>
    <scope>NUCLEOTIDE SEQUENCE [LARGE SCALE GENOMIC DNA]</scope>
    <source>
        <strain evidence="1 2">120-4 pot B 10/14</strain>
    </source>
</reference>
<name>A0ABN7WF71_GIGMA</name>
<evidence type="ECO:0000313" key="2">
    <source>
        <dbReference type="Proteomes" id="UP000789901"/>
    </source>
</evidence>
<dbReference type="Gene3D" id="3.40.50.850">
    <property type="entry name" value="Isochorismatase-like"/>
    <property type="match status" value="1"/>
</dbReference>
<dbReference type="SUPFAM" id="SSF52499">
    <property type="entry name" value="Isochorismatase-like hydrolases"/>
    <property type="match status" value="1"/>
</dbReference>